<dbReference type="Gene3D" id="1.10.490.10">
    <property type="entry name" value="Globins"/>
    <property type="match status" value="1"/>
</dbReference>
<reference evidence="2" key="1">
    <citation type="submission" date="2022-10" db="EMBL/GenBank/DDBJ databases">
        <title>Whole genome sequencing of three plant growth promoting bacteria isolated from Vachellia tortilis subsp. raddiana in Morocco.</title>
        <authorList>
            <person name="Hnini M."/>
            <person name="Zouagui R."/>
            <person name="Zouagui H."/>
            <person name="Chemao Elfihri M.-W."/>
            <person name="Ibrahimi A."/>
            <person name="Sbabou L."/>
            <person name="Aurag J."/>
        </authorList>
    </citation>
    <scope>NUCLEOTIDE SEQUENCE</scope>
    <source>
        <strain evidence="2">LMR678</strain>
    </source>
</reference>
<accession>A0ABT4KEC7</accession>
<dbReference type="InterPro" id="IPR039379">
    <property type="entry name" value="Protoglobin_sensor_dom"/>
</dbReference>
<protein>
    <submittedName>
        <fullName evidence="2">Protoglobin domain-containing protein</fullName>
    </submittedName>
</protein>
<dbReference type="EMBL" id="JAPVOI010000004">
    <property type="protein sequence ID" value="MCZ4090208.1"/>
    <property type="molecule type" value="Genomic_DNA"/>
</dbReference>
<dbReference type="SUPFAM" id="SSF46458">
    <property type="entry name" value="Globin-like"/>
    <property type="match status" value="1"/>
</dbReference>
<dbReference type="Pfam" id="PF11563">
    <property type="entry name" value="Protoglobin"/>
    <property type="match status" value="1"/>
</dbReference>
<proteinExistence type="predicted"/>
<name>A0ABT4KEC7_9HYPH</name>
<dbReference type="CDD" id="cd01068">
    <property type="entry name" value="globin_sensor"/>
    <property type="match status" value="1"/>
</dbReference>
<evidence type="ECO:0000259" key="1">
    <source>
        <dbReference type="Pfam" id="PF11563"/>
    </source>
</evidence>
<evidence type="ECO:0000313" key="2">
    <source>
        <dbReference type="EMBL" id="MCZ4090208.1"/>
    </source>
</evidence>
<gene>
    <name evidence="2" type="ORF">O3W52_09070</name>
</gene>
<dbReference type="InterPro" id="IPR044398">
    <property type="entry name" value="Globin-sensor_dom"/>
</dbReference>
<comment type="caution">
    <text evidence="2">The sequence shown here is derived from an EMBL/GenBank/DDBJ whole genome shotgun (WGS) entry which is preliminary data.</text>
</comment>
<dbReference type="InterPro" id="IPR009050">
    <property type="entry name" value="Globin-like_sf"/>
</dbReference>
<sequence>MAQAKGRQARHWETISSAKFDDAYVAQVTKIGQTHARLGLEPRWYIGGYALMIENIVRAVIDNELEASWSATSERS</sequence>
<keyword evidence="3" id="KW-1185">Reference proteome</keyword>
<evidence type="ECO:0000313" key="3">
    <source>
        <dbReference type="Proteomes" id="UP001079430"/>
    </source>
</evidence>
<dbReference type="InterPro" id="IPR012292">
    <property type="entry name" value="Globin/Proto"/>
</dbReference>
<dbReference type="Proteomes" id="UP001079430">
    <property type="component" value="Unassembled WGS sequence"/>
</dbReference>
<organism evidence="2 3">
    <name type="scientific">Sinorhizobium psoraleae</name>
    <dbReference type="NCBI Taxonomy" id="520838"/>
    <lineage>
        <taxon>Bacteria</taxon>
        <taxon>Pseudomonadati</taxon>
        <taxon>Pseudomonadota</taxon>
        <taxon>Alphaproteobacteria</taxon>
        <taxon>Hyphomicrobiales</taxon>
        <taxon>Rhizobiaceae</taxon>
        <taxon>Sinorhizobium/Ensifer group</taxon>
        <taxon>Sinorhizobium</taxon>
    </lineage>
</organism>
<feature type="domain" description="Globin-sensor" evidence="1">
    <location>
        <begin position="1"/>
        <end position="65"/>
    </location>
</feature>